<dbReference type="GO" id="GO:0009507">
    <property type="term" value="C:chloroplast"/>
    <property type="evidence" value="ECO:0007669"/>
    <property type="project" value="TreeGrafter"/>
</dbReference>
<proteinExistence type="predicted"/>
<dbReference type="PANTHER" id="PTHR43330:SF8">
    <property type="entry name" value="METHIONINE AMINOPEPTIDASE 1D, MITOCHONDRIAL"/>
    <property type="match status" value="1"/>
</dbReference>
<dbReference type="InterPro" id="IPR036005">
    <property type="entry name" value="Creatinase/aminopeptidase-like"/>
</dbReference>
<dbReference type="AlphaFoldDB" id="A0A835UY21"/>
<comment type="caution">
    <text evidence="2">The sequence shown here is derived from an EMBL/GenBank/DDBJ whole genome shotgun (WGS) entry which is preliminary data.</text>
</comment>
<dbReference type="Gene3D" id="3.90.230.10">
    <property type="entry name" value="Creatinase/methionine aminopeptidase superfamily"/>
    <property type="match status" value="1"/>
</dbReference>
<evidence type="ECO:0000313" key="2">
    <source>
        <dbReference type="EMBL" id="KAG0477968.1"/>
    </source>
</evidence>
<protein>
    <submittedName>
        <fullName evidence="2">Uncharacterized protein</fullName>
    </submittedName>
</protein>
<reference evidence="2 3" key="1">
    <citation type="journal article" date="2020" name="Nat. Food">
        <title>A phased Vanilla planifolia genome enables genetic improvement of flavour and production.</title>
        <authorList>
            <person name="Hasing T."/>
            <person name="Tang H."/>
            <person name="Brym M."/>
            <person name="Khazi F."/>
            <person name="Huang T."/>
            <person name="Chambers A.H."/>
        </authorList>
    </citation>
    <scope>NUCLEOTIDE SEQUENCE [LARGE SCALE GENOMIC DNA]</scope>
    <source>
        <tissue evidence="2">Leaf</tissue>
    </source>
</reference>
<evidence type="ECO:0000313" key="3">
    <source>
        <dbReference type="Proteomes" id="UP000639772"/>
    </source>
</evidence>
<dbReference type="Proteomes" id="UP000639772">
    <property type="component" value="Chromosome 6"/>
</dbReference>
<gene>
    <name evidence="2" type="ORF">HPP92_012687</name>
</gene>
<sequence length="173" mass="19131">MSGDAEAIIVKMVKKLKGEFCEYQSAEASSEKIEANDHSEMNFLQGTCEKCARKLGSTQAMFVSNIVGFIPINSDDLRKNQRKRLQPGKVSPPLSVPDHIPKPPYVKSRLSPAIARGPQIHDEQGMECMRASGRLAAQVLEYAGTLIKHGQMWNVLNFDGGKMQNEADSELIQ</sequence>
<name>A0A835UY21_VANPL</name>
<feature type="region of interest" description="Disordered" evidence="1">
    <location>
        <begin position="83"/>
        <end position="108"/>
    </location>
</feature>
<dbReference type="EMBL" id="JADCNM010000006">
    <property type="protein sequence ID" value="KAG0477968.1"/>
    <property type="molecule type" value="Genomic_DNA"/>
</dbReference>
<organism evidence="2 3">
    <name type="scientific">Vanilla planifolia</name>
    <name type="common">Vanilla</name>
    <dbReference type="NCBI Taxonomy" id="51239"/>
    <lineage>
        <taxon>Eukaryota</taxon>
        <taxon>Viridiplantae</taxon>
        <taxon>Streptophyta</taxon>
        <taxon>Embryophyta</taxon>
        <taxon>Tracheophyta</taxon>
        <taxon>Spermatophyta</taxon>
        <taxon>Magnoliopsida</taxon>
        <taxon>Liliopsida</taxon>
        <taxon>Asparagales</taxon>
        <taxon>Orchidaceae</taxon>
        <taxon>Vanilloideae</taxon>
        <taxon>Vanilleae</taxon>
        <taxon>Vanilla</taxon>
    </lineage>
</organism>
<evidence type="ECO:0000256" key="1">
    <source>
        <dbReference type="SAM" id="MobiDB-lite"/>
    </source>
</evidence>
<accession>A0A835UY21</accession>
<dbReference type="GO" id="GO:0070006">
    <property type="term" value="F:metalloaminopeptidase activity"/>
    <property type="evidence" value="ECO:0007669"/>
    <property type="project" value="TreeGrafter"/>
</dbReference>
<dbReference type="OrthoDB" id="3209743at2759"/>
<dbReference type="PANTHER" id="PTHR43330">
    <property type="entry name" value="METHIONINE AMINOPEPTIDASE"/>
    <property type="match status" value="1"/>
</dbReference>